<organism evidence="2 3">
    <name type="scientific">Nocardioides ginsengisoli</name>
    <dbReference type="NCBI Taxonomy" id="363868"/>
    <lineage>
        <taxon>Bacteria</taxon>
        <taxon>Bacillati</taxon>
        <taxon>Actinomycetota</taxon>
        <taxon>Actinomycetes</taxon>
        <taxon>Propionibacteriales</taxon>
        <taxon>Nocardioidaceae</taxon>
        <taxon>Nocardioides</taxon>
    </lineage>
</organism>
<dbReference type="RefSeq" id="WP_367918957.1">
    <property type="nucleotide sequence ID" value="NZ_BAABAC010000017.1"/>
</dbReference>
<evidence type="ECO:0000313" key="3">
    <source>
        <dbReference type="Proteomes" id="UP001597229"/>
    </source>
</evidence>
<dbReference type="Proteomes" id="UP001597229">
    <property type="component" value="Unassembled WGS sequence"/>
</dbReference>
<proteinExistence type="predicted"/>
<comment type="caution">
    <text evidence="2">The sequence shown here is derived from an EMBL/GenBank/DDBJ whole genome shotgun (WGS) entry which is preliminary data.</text>
</comment>
<evidence type="ECO:0008006" key="4">
    <source>
        <dbReference type="Google" id="ProtNLM"/>
    </source>
</evidence>
<keyword evidence="1" id="KW-0732">Signal</keyword>
<keyword evidence="3" id="KW-1185">Reference proteome</keyword>
<feature type="signal peptide" evidence="1">
    <location>
        <begin position="1"/>
        <end position="27"/>
    </location>
</feature>
<evidence type="ECO:0000313" key="2">
    <source>
        <dbReference type="EMBL" id="MFD1248800.1"/>
    </source>
</evidence>
<reference evidence="3" key="1">
    <citation type="journal article" date="2019" name="Int. J. Syst. Evol. Microbiol.">
        <title>The Global Catalogue of Microorganisms (GCM) 10K type strain sequencing project: providing services to taxonomists for standard genome sequencing and annotation.</title>
        <authorList>
            <consortium name="The Broad Institute Genomics Platform"/>
            <consortium name="The Broad Institute Genome Sequencing Center for Infectious Disease"/>
            <person name="Wu L."/>
            <person name="Ma J."/>
        </authorList>
    </citation>
    <scope>NUCLEOTIDE SEQUENCE [LARGE SCALE GENOMIC DNA]</scope>
    <source>
        <strain evidence="3">CCUG 52478</strain>
    </source>
</reference>
<gene>
    <name evidence="2" type="ORF">ACFQ3F_13450</name>
</gene>
<accession>A0ABW3W144</accession>
<dbReference type="EMBL" id="JBHTLX010000018">
    <property type="protein sequence ID" value="MFD1248800.1"/>
    <property type="molecule type" value="Genomic_DNA"/>
</dbReference>
<sequence>MRRRTSLVTAVAATALLAAGCGLTDNAVQPGLAAKVDGESLSLRKVDRAVQDYCALRAANPQATAAPTALVRAQFVTGWTQAVAVDHLAPEHGVALPPEPIDKASVKAAWGELGTIDDDNYDSFEWLTWIQQRLTSPVEQLGAPATGDQAVQNGIDLITGWLDDHHVELNPVFGDFDAKTAVFGADPLSIPVSAEAKAAQETTRLTPDQIAKLPADQRCGPAVVQAPQGVPQG</sequence>
<feature type="chain" id="PRO_5047305251" description="Lipoprotein" evidence="1">
    <location>
        <begin position="28"/>
        <end position="233"/>
    </location>
</feature>
<name>A0ABW3W144_9ACTN</name>
<protein>
    <recommendedName>
        <fullName evidence="4">Lipoprotein</fullName>
    </recommendedName>
</protein>
<evidence type="ECO:0000256" key="1">
    <source>
        <dbReference type="SAM" id="SignalP"/>
    </source>
</evidence>
<dbReference type="PROSITE" id="PS51257">
    <property type="entry name" value="PROKAR_LIPOPROTEIN"/>
    <property type="match status" value="1"/>
</dbReference>